<dbReference type="InterPro" id="IPR001965">
    <property type="entry name" value="Znf_PHD"/>
</dbReference>
<dbReference type="Pfam" id="PF12830">
    <property type="entry name" value="Nipped-B_C"/>
    <property type="match status" value="1"/>
</dbReference>
<dbReference type="EMBL" id="RXIC02000024">
    <property type="protein sequence ID" value="KAB1211510.1"/>
    <property type="molecule type" value="Genomic_DNA"/>
</dbReference>
<evidence type="ECO:0000256" key="5">
    <source>
        <dbReference type="ARBA" id="ARBA00022771"/>
    </source>
</evidence>
<evidence type="ECO:0000256" key="1">
    <source>
        <dbReference type="ARBA" id="ARBA00004123"/>
    </source>
</evidence>
<evidence type="ECO:0000256" key="6">
    <source>
        <dbReference type="ARBA" id="ARBA00022833"/>
    </source>
</evidence>
<feature type="compositionally biased region" description="Low complexity" evidence="11">
    <location>
        <begin position="1958"/>
        <end position="1973"/>
    </location>
</feature>
<dbReference type="FunFam" id="1.25.10.10:FF:000697">
    <property type="entry name" value="Sister chromatid cohesion protein"/>
    <property type="match status" value="1"/>
</dbReference>
<keyword evidence="7 10" id="KW-0539">Nucleus</keyword>
<feature type="compositionally biased region" description="Basic residues" evidence="11">
    <location>
        <begin position="2052"/>
        <end position="2064"/>
    </location>
</feature>
<dbReference type="CDD" id="cd15489">
    <property type="entry name" value="PHD_SF"/>
    <property type="match status" value="1"/>
</dbReference>
<dbReference type="Proteomes" id="UP000516437">
    <property type="component" value="Chromosome 6"/>
</dbReference>
<dbReference type="InterPro" id="IPR019786">
    <property type="entry name" value="Zinc_finger_PHD-type_CS"/>
</dbReference>
<feature type="region of interest" description="Disordered" evidence="11">
    <location>
        <begin position="1925"/>
        <end position="1977"/>
    </location>
</feature>
<dbReference type="GO" id="GO:0010468">
    <property type="term" value="P:regulation of gene expression"/>
    <property type="evidence" value="ECO:0007669"/>
    <property type="project" value="InterPro"/>
</dbReference>
<feature type="compositionally biased region" description="Basic residues" evidence="11">
    <location>
        <begin position="1925"/>
        <end position="1937"/>
    </location>
</feature>
<dbReference type="PANTHER" id="PTHR21704">
    <property type="entry name" value="NIPPED-B-LIKE PROTEIN DELANGIN SCC2-RELATED"/>
    <property type="match status" value="1"/>
</dbReference>
<comment type="similarity">
    <text evidence="2 10">Belongs to the SCC2/Nipped-B family.</text>
</comment>
<dbReference type="Pfam" id="PF12765">
    <property type="entry name" value="Cohesin_HEAT"/>
    <property type="match status" value="1"/>
</dbReference>
<evidence type="ECO:0000256" key="10">
    <source>
        <dbReference type="RuleBase" id="RU364107"/>
    </source>
</evidence>
<dbReference type="GO" id="GO:0140588">
    <property type="term" value="P:chromatin looping"/>
    <property type="evidence" value="ECO:0007669"/>
    <property type="project" value="InterPro"/>
</dbReference>
<keyword evidence="14" id="KW-1185">Reference proteome</keyword>
<reference evidence="13 14" key="1">
    <citation type="journal article" date="2019" name="Plant Biotechnol. J.">
        <title>The red bayberry genome and genetic basis of sex determination.</title>
        <authorList>
            <person name="Jia H.M."/>
            <person name="Jia H.J."/>
            <person name="Cai Q.L."/>
            <person name="Wang Y."/>
            <person name="Zhao H.B."/>
            <person name="Yang W.F."/>
            <person name="Wang G.Y."/>
            <person name="Li Y.H."/>
            <person name="Zhan D.L."/>
            <person name="Shen Y.T."/>
            <person name="Niu Q.F."/>
            <person name="Chang L."/>
            <person name="Qiu J."/>
            <person name="Zhao L."/>
            <person name="Xie H.B."/>
            <person name="Fu W.Y."/>
            <person name="Jin J."/>
            <person name="Li X.W."/>
            <person name="Jiao Y."/>
            <person name="Zhou C.C."/>
            <person name="Tu T."/>
            <person name="Chai C.Y."/>
            <person name="Gao J.L."/>
            <person name="Fan L.J."/>
            <person name="van de Weg E."/>
            <person name="Wang J.Y."/>
            <person name="Gao Z.S."/>
        </authorList>
    </citation>
    <scope>NUCLEOTIDE SEQUENCE [LARGE SCALE GENOMIC DNA]</scope>
    <source>
        <tissue evidence="13">Leaves</tissue>
    </source>
</reference>
<dbReference type="CDD" id="cd23958">
    <property type="entry name" value="SCC2"/>
    <property type="match status" value="1"/>
</dbReference>
<dbReference type="InterPro" id="IPR019787">
    <property type="entry name" value="Znf_PHD-finger"/>
</dbReference>
<keyword evidence="8 10" id="KW-0131">Cell cycle</keyword>
<keyword evidence="5 9" id="KW-0863">Zinc-finger</keyword>
<protein>
    <recommendedName>
        <fullName evidence="10">Sister chromatid cohesion protein</fullName>
    </recommendedName>
</protein>
<dbReference type="GO" id="GO:0061775">
    <property type="term" value="F:cohesin loader activity"/>
    <property type="evidence" value="ECO:0007669"/>
    <property type="project" value="InterPro"/>
</dbReference>
<evidence type="ECO:0000256" key="8">
    <source>
        <dbReference type="ARBA" id="ARBA00023306"/>
    </source>
</evidence>
<dbReference type="InterPro" id="IPR024986">
    <property type="entry name" value="Nipped-B_C"/>
</dbReference>
<sequence>MSTPIGPGSGSALSSGWGHRGIGLSNSIHSEVAPCLPLPSLPVFCGASNQDLRLFDEPGGGNLRSLTRSEVLAQSSRIADLLRQTDVSYLNLKNDSRVVAYGYVEPLELYEEVLRYNSEAFECSTAGPIKEQISSSTVSEKKRFEQSLPVTSQAQRDNSATHSYQTDYVANMKLQLVSTSSSRKPKVKKKGNNDLSSSIRPDAAELQDATVGSFCELLEDFCGRAEIPIDDRDEAEWLSLPLSDLRMLVNEIMSIRSKKLLHLVPVDILVRLLKVLDHQIHRAEGLSIDECEHSDSDIVSSIFCALESIHAALSVMGYNEMQKQLYKEEIIERILEFSRHQIMDLMCAYDPSYMLENLEDATVGSFCELLEDFCGRAEIPIDDRDEAEWLSLPLSDLRMLVNEIMSIRSKKLLHLVPVDILVRLLKVLDHQIHRAEGLSIDECEHSDSDIVSSIFCALESIHAALSVMGYNEMQKQLYKEEIIERILEFSRHQIMDLMCAYDPSYRALHKPSENGELEGNEDEEYGADFGSASKKRRTIKTVKVKKSSLNKVSAAVNTILQKMCTILGLLKDLLLIERLSDSCILQLVKTSFSTFLVDNIQLLQLKAIGLISAIFYSYTQHRTYVIDEILQLLWKLPSSKRALRSYHLPDEEQRQIQMITALLIQLVHCSANLPEALRQASSGNPILEVSIDSGYPTKCHEAATEACCLFWTRVLQRFASLKTQDVSEMKVMMENLVMDLLTTLNLPEYPASAPILEVLCVLLLQNAGLKSKDIAARTMAIDLLGTIAARLKRDSVLCKRDNFWVIQELVNGDGVDHTYPKGACSICLDGRVEKLFFICQSCQRLFHADCMGVREQEVPNRSWQCQICICRKQLLVLQSYCKSQCKDDGKKNHNWSEKNPEASDPITKLEIVQQLLLNYLQDVGSSDDVHLFVRWFYLCLWYKDDPKSQQKFIFYLARLKSKAIIRDSGIASSFLTRDSVKKITLALGQNNSFSRGFDKILHMLLYDISQASLRENSPVIRAKALRAVSIIVEADPEVLCDERVQLAVEGRFCDSAISVREAALELVGRHIASHPDVGLKYFEKVAERIKDTGVSVRKRAIKIIRDMCTSNGDFSEFTSACIAIISRVTDDESSIQDLVCKTFYEFWFEEPTGSETKFFGDGSSVPLEVAKKTEQIVDMLRRMPNHQLLVNVIKRNLALDFFPQSAKAAGINPVSLASVRKRCEMMCKCLLEKILQVEETNSEEVEVRALPYVLILHAFCVVDPMLCAPASDPSQFVVTLQPYLKTQVDNRMVAQLLESVIFIIDSVLPLLRKLPQSVVEELEQDLKHMIVRHSFLTVVHACIKCLCSVGKVAGKGATIIEYLIQVFFKRLDSQPVDNKQQVGRSLFCLGLLIRYGKSLLSDPSYKSIDVVSSLSLFKKYLVVEEFIVKVRSLQALGFVLIAWPEYMLEKDIGKILEATLSSGCDVRIKMQALQNLYEYLLDAESQMGTDKASDNVIHYSVEGSHSVPVAAGAGDTNICGGIMQLYWDNILGRCLDFNEQVRQSALKIVEVVLRQGLVHPITCVPYLIALETDPQEVNSKLAHHLLMTMNEKYPAFFESRLGDGLQKSFIFMQSISGVRENINKKVQSKVPGNVRGKSDGGSLAQARLGVSRIYKLIRGNRVSRNKFMSSIVRKFDNPSWSDSVVPFLMYCAEILSLLPFTLPDEPLYLIYAINRVIQVRAGALEANMKALSMHLSQKDAEEIPYENGQPGPTGLPDFNEMASVDLNGTLQHEPADQLFFDHMTSMDLNESIRVETTDLPVPNHSSSVGAKMSSMGSGVSYHLSTDDLLKVQADCLSAIALQLLLKVKRHLKIVYSLNDARCQAFSPNEPVKPGEVLSRQNISFSVSETRTTLPITYQDLLQRYQEFKISLREDAIDYSIYTATAKRKRPTPRKGRKSGFTGGEDDEDDNDDDEWTGGRRLSNSGRKSNSNRGSRQRWQKIVYMNDARCQAFSPNEPVKPGEVLSRQNISFSVSETRTTLPITYQDLLQRYQEFKISLREDAIDYSIYTATAKRKRPTPRKGRKSGFTGGEDDEDDNDDDEWTGGRRLSNSGRKSNSNRGSRQRW</sequence>
<dbReference type="InterPro" id="IPR013083">
    <property type="entry name" value="Znf_RING/FYVE/PHD"/>
</dbReference>
<comment type="caution">
    <text evidence="13">The sequence shown here is derived from an EMBL/GenBank/DDBJ whole genome shotgun (WGS) entry which is preliminary data.</text>
</comment>
<keyword evidence="4 10" id="KW-0677">Repeat</keyword>
<feature type="compositionally biased region" description="Acidic residues" evidence="11">
    <location>
        <begin position="1943"/>
        <end position="1955"/>
    </location>
</feature>
<dbReference type="Gene3D" id="3.30.40.10">
    <property type="entry name" value="Zinc/RING finger domain, C3HC4 (zinc finger)"/>
    <property type="match status" value="1"/>
</dbReference>
<keyword evidence="6" id="KW-0862">Zinc</keyword>
<dbReference type="OrthoDB" id="418242at2759"/>
<proteinExistence type="inferred from homology"/>
<name>A0A6A1VKC2_9ROSI</name>
<evidence type="ECO:0000256" key="11">
    <source>
        <dbReference type="SAM" id="MobiDB-lite"/>
    </source>
</evidence>
<dbReference type="InterPro" id="IPR026003">
    <property type="entry name" value="Cohesin_HEAT"/>
</dbReference>
<evidence type="ECO:0000256" key="4">
    <source>
        <dbReference type="ARBA" id="ARBA00022737"/>
    </source>
</evidence>
<keyword evidence="3" id="KW-0479">Metal-binding</keyword>
<accession>A0A6A1VKC2</accession>
<dbReference type="PROSITE" id="PS50016">
    <property type="entry name" value="ZF_PHD_2"/>
    <property type="match status" value="1"/>
</dbReference>
<dbReference type="SMART" id="SM00249">
    <property type="entry name" value="PHD"/>
    <property type="match status" value="1"/>
</dbReference>
<organism evidence="13 14">
    <name type="scientific">Morella rubra</name>
    <name type="common">Chinese bayberry</name>
    <dbReference type="NCBI Taxonomy" id="262757"/>
    <lineage>
        <taxon>Eukaryota</taxon>
        <taxon>Viridiplantae</taxon>
        <taxon>Streptophyta</taxon>
        <taxon>Embryophyta</taxon>
        <taxon>Tracheophyta</taxon>
        <taxon>Spermatophyta</taxon>
        <taxon>Magnoliopsida</taxon>
        <taxon>eudicotyledons</taxon>
        <taxon>Gunneridae</taxon>
        <taxon>Pentapetalae</taxon>
        <taxon>rosids</taxon>
        <taxon>fabids</taxon>
        <taxon>Fagales</taxon>
        <taxon>Myricaceae</taxon>
        <taxon>Morella</taxon>
    </lineage>
</organism>
<feature type="region of interest" description="Disordered" evidence="11">
    <location>
        <begin position="179"/>
        <end position="201"/>
    </location>
</feature>
<feature type="domain" description="PHD-type" evidence="12">
    <location>
        <begin position="821"/>
        <end position="871"/>
    </location>
</feature>
<dbReference type="InterPro" id="IPR011011">
    <property type="entry name" value="Znf_FYVE_PHD"/>
</dbReference>
<dbReference type="GO" id="GO:0003682">
    <property type="term" value="F:chromatin binding"/>
    <property type="evidence" value="ECO:0007669"/>
    <property type="project" value="TreeGrafter"/>
</dbReference>
<dbReference type="SUPFAM" id="SSF57903">
    <property type="entry name" value="FYVE/PHD zinc finger"/>
    <property type="match status" value="1"/>
</dbReference>
<dbReference type="PANTHER" id="PTHR21704:SF18">
    <property type="entry name" value="NIPPED-B-LIKE PROTEIN"/>
    <property type="match status" value="1"/>
</dbReference>
<comment type="subcellular location">
    <subcellularLocation>
        <location evidence="1 10">Nucleus</location>
    </subcellularLocation>
</comment>
<dbReference type="SUPFAM" id="SSF48371">
    <property type="entry name" value="ARM repeat"/>
    <property type="match status" value="1"/>
</dbReference>
<dbReference type="GO" id="GO:0034087">
    <property type="term" value="P:establishment of mitotic sister chromatid cohesion"/>
    <property type="evidence" value="ECO:0007669"/>
    <property type="project" value="TreeGrafter"/>
</dbReference>
<feature type="region of interest" description="Disordered" evidence="11">
    <location>
        <begin position="2052"/>
        <end position="2105"/>
    </location>
</feature>
<dbReference type="GO" id="GO:1990414">
    <property type="term" value="P:replication-born double-strand break repair via sister chromatid exchange"/>
    <property type="evidence" value="ECO:0007669"/>
    <property type="project" value="TreeGrafter"/>
</dbReference>
<evidence type="ECO:0000313" key="14">
    <source>
        <dbReference type="Proteomes" id="UP000516437"/>
    </source>
</evidence>
<dbReference type="InterPro" id="IPR016024">
    <property type="entry name" value="ARM-type_fold"/>
</dbReference>
<dbReference type="GO" id="GO:0090694">
    <property type="term" value="C:Scc2-Scc4 cohesin loading complex"/>
    <property type="evidence" value="ECO:0007669"/>
    <property type="project" value="TreeGrafter"/>
</dbReference>
<evidence type="ECO:0000256" key="7">
    <source>
        <dbReference type="ARBA" id="ARBA00023242"/>
    </source>
</evidence>
<evidence type="ECO:0000313" key="13">
    <source>
        <dbReference type="EMBL" id="KAB1211510.1"/>
    </source>
</evidence>
<dbReference type="InterPro" id="IPR033031">
    <property type="entry name" value="Scc2/Nipped-B"/>
</dbReference>
<gene>
    <name evidence="13" type="ORF">CJ030_MR6G013252</name>
</gene>
<dbReference type="PROSITE" id="PS01359">
    <property type="entry name" value="ZF_PHD_1"/>
    <property type="match status" value="1"/>
</dbReference>
<evidence type="ECO:0000256" key="3">
    <source>
        <dbReference type="ARBA" id="ARBA00022723"/>
    </source>
</evidence>
<dbReference type="GO" id="GO:0008270">
    <property type="term" value="F:zinc ion binding"/>
    <property type="evidence" value="ECO:0007669"/>
    <property type="project" value="UniProtKB-KW"/>
</dbReference>
<dbReference type="InterPro" id="IPR011989">
    <property type="entry name" value="ARM-like"/>
</dbReference>
<evidence type="ECO:0000259" key="12">
    <source>
        <dbReference type="PROSITE" id="PS50016"/>
    </source>
</evidence>
<dbReference type="GO" id="GO:0071169">
    <property type="term" value="P:establishment of protein localization to chromatin"/>
    <property type="evidence" value="ECO:0007669"/>
    <property type="project" value="TreeGrafter"/>
</dbReference>
<evidence type="ECO:0000256" key="2">
    <source>
        <dbReference type="ARBA" id="ARBA00009252"/>
    </source>
</evidence>
<feature type="compositionally biased region" description="Low complexity" evidence="11">
    <location>
        <begin position="2085"/>
        <end position="2105"/>
    </location>
</feature>
<dbReference type="Pfam" id="PF00628">
    <property type="entry name" value="PHD"/>
    <property type="match status" value="1"/>
</dbReference>
<dbReference type="Gene3D" id="1.25.10.10">
    <property type="entry name" value="Leucine-rich Repeat Variant"/>
    <property type="match status" value="1"/>
</dbReference>
<feature type="compositionally biased region" description="Acidic residues" evidence="11">
    <location>
        <begin position="2070"/>
        <end position="2082"/>
    </location>
</feature>
<evidence type="ECO:0000256" key="9">
    <source>
        <dbReference type="PROSITE-ProRule" id="PRU00146"/>
    </source>
</evidence>